<evidence type="ECO:0000313" key="1">
    <source>
        <dbReference type="EMBL" id="CDM95649.1"/>
    </source>
</evidence>
<name>A0A9P1KHM5_9CYAN</name>
<keyword evidence="2" id="KW-1185">Reference proteome</keyword>
<gene>
    <name evidence="1" type="ORF">ARTHRO_40054</name>
</gene>
<dbReference type="Proteomes" id="UP000032946">
    <property type="component" value="Chromosome"/>
</dbReference>
<accession>A0A9P1KHM5</accession>
<protein>
    <submittedName>
        <fullName evidence="1">Uncharacterized protein</fullName>
    </submittedName>
</protein>
<proteinExistence type="predicted"/>
<dbReference type="EMBL" id="FO818640">
    <property type="protein sequence ID" value="CDM95649.1"/>
    <property type="molecule type" value="Genomic_DNA"/>
</dbReference>
<reference evidence="1 2" key="1">
    <citation type="submission" date="2014-02" db="EMBL/GenBank/DDBJ databases">
        <authorList>
            <person name="Genoscope - CEA"/>
        </authorList>
    </citation>
    <scope>NUCLEOTIDE SEQUENCE [LARGE SCALE GENOMIC DNA]</scope>
    <source>
        <strain evidence="1 2">PCC 8005</strain>
    </source>
</reference>
<evidence type="ECO:0000313" key="2">
    <source>
        <dbReference type="Proteomes" id="UP000032946"/>
    </source>
</evidence>
<dbReference type="AlphaFoldDB" id="A0A9P1KHM5"/>
<sequence>MKQPPLFRGPGVNWIILSTPVSDPTQAAVLSLPLPVPRYSFLGARI</sequence>
<organism evidence="1 2">
    <name type="scientific">Limnospira indica PCC 8005</name>
    <dbReference type="NCBI Taxonomy" id="376219"/>
    <lineage>
        <taxon>Bacteria</taxon>
        <taxon>Bacillati</taxon>
        <taxon>Cyanobacteriota</taxon>
        <taxon>Cyanophyceae</taxon>
        <taxon>Oscillatoriophycideae</taxon>
        <taxon>Oscillatoriales</taxon>
        <taxon>Sirenicapillariaceae</taxon>
        <taxon>Limnospira</taxon>
    </lineage>
</organism>